<accession>A0ABY4LKX5</accession>
<comment type="catalytic activity">
    <reaction evidence="1">
        <text>1,6-anhydro-N-acetyl-beta-muramate + ATP + H2O = N-acetyl-D-muramate 6-phosphate + ADP + H(+)</text>
        <dbReference type="Rhea" id="RHEA:24952"/>
        <dbReference type="ChEBI" id="CHEBI:15377"/>
        <dbReference type="ChEBI" id="CHEBI:15378"/>
        <dbReference type="ChEBI" id="CHEBI:30616"/>
        <dbReference type="ChEBI" id="CHEBI:58690"/>
        <dbReference type="ChEBI" id="CHEBI:58722"/>
        <dbReference type="ChEBI" id="CHEBI:456216"/>
        <dbReference type="EC" id="2.7.1.170"/>
    </reaction>
</comment>
<dbReference type="Gene3D" id="3.30.420.40">
    <property type="match status" value="2"/>
</dbReference>
<dbReference type="EC" id="2.7.1.170" evidence="1"/>
<organism evidence="2 3">
    <name type="scientific">Flavobacterium humidisoli</name>
    <dbReference type="NCBI Taxonomy" id="2937442"/>
    <lineage>
        <taxon>Bacteria</taxon>
        <taxon>Pseudomonadati</taxon>
        <taxon>Bacteroidota</taxon>
        <taxon>Flavobacteriia</taxon>
        <taxon>Flavobacteriales</taxon>
        <taxon>Flavobacteriaceae</taxon>
        <taxon>Flavobacterium</taxon>
    </lineage>
</organism>
<keyword evidence="1" id="KW-0547">Nucleotide-binding</keyword>
<comment type="pathway">
    <text evidence="1">Cell wall biogenesis; peptidoglycan recycling.</text>
</comment>
<keyword evidence="1" id="KW-0119">Carbohydrate metabolism</keyword>
<dbReference type="NCBIfam" id="NF007149">
    <property type="entry name" value="PRK09585.3-4"/>
    <property type="match status" value="1"/>
</dbReference>
<comment type="function">
    <text evidence="1">Catalyzes the specific phosphorylation of 1,6-anhydro-N-acetylmuramic acid (anhMurNAc) with the simultaneous cleavage of the 1,6-anhydro ring, generating MurNAc-6-P. Is required for the utilization of anhMurNAc either imported from the medium or derived from its own cell wall murein, and thus plays a role in cell wall recycling.</text>
</comment>
<keyword evidence="3" id="KW-1185">Reference proteome</keyword>
<dbReference type="GO" id="GO:0016301">
    <property type="term" value="F:kinase activity"/>
    <property type="evidence" value="ECO:0007669"/>
    <property type="project" value="UniProtKB-KW"/>
</dbReference>
<reference evidence="2 3" key="1">
    <citation type="submission" date="2022-04" db="EMBL/GenBank/DDBJ databases">
        <authorList>
            <person name="Ra J.-S."/>
            <person name="Kim S.-B."/>
        </authorList>
    </citation>
    <scope>NUCLEOTIDE SEQUENCE [LARGE SCALE GENOMIC DNA]</scope>
    <source>
        <strain evidence="2 3">MMS21-Er5</strain>
    </source>
</reference>
<sequence>MNKNITALYTIAQKETRKILGLMSGTSLDGLDIALCAISGSGENTEVKILEFETISYSEDIKNEIRKVFAQRTIDFQHLALLNEWIGILHSGMINDCLAKWNISSSEVDLIASHGQTVLHAPKFLHGQEKFPNATLQIGDGDHIAVKTGIITLSDFRQKHVAAGGEGAPLAVYGDYLLFGKKGENRIMLNMGGIGNYTYLPSSLNAEEVFVTDTGTANTLIDIFTKHYFPEKSYDKDAKIASQGTVNQDLLSELKKEDFFQKSFPKSIGQELFNFDFVQSALVKCGLENISASDLLATLTRLSAETIAEAIFFTIKNTPISAEDFHIYMSGGGTNNPLLVKWLKELLPCQFHTSDDLGILSDAKEAVLFALLANETVSGGDYNFGNSKGIPSVTMGKISFPD</sequence>
<keyword evidence="1 2" id="KW-0808">Transferase</keyword>
<keyword evidence="1 2" id="KW-0418">Kinase</keyword>
<gene>
    <name evidence="1" type="primary">anmK</name>
    <name evidence="2" type="ORF">M0M44_12115</name>
</gene>
<dbReference type="Proteomes" id="UP000829998">
    <property type="component" value="Chromosome"/>
</dbReference>
<dbReference type="PANTHER" id="PTHR30605">
    <property type="entry name" value="ANHYDRO-N-ACETYLMURAMIC ACID KINASE"/>
    <property type="match status" value="1"/>
</dbReference>
<protein>
    <recommendedName>
        <fullName evidence="1">Anhydro-N-acetylmuramic acid kinase</fullName>
        <ecNumber evidence="1">2.7.1.170</ecNumber>
    </recommendedName>
    <alternativeName>
        <fullName evidence="1">AnhMurNAc kinase</fullName>
    </alternativeName>
</protein>
<feature type="binding site" evidence="1">
    <location>
        <begin position="25"/>
        <end position="32"/>
    </location>
    <ligand>
        <name>ATP</name>
        <dbReference type="ChEBI" id="CHEBI:30616"/>
    </ligand>
</feature>
<dbReference type="CDD" id="cd24050">
    <property type="entry name" value="ASKHA_NBD_ANMK"/>
    <property type="match status" value="1"/>
</dbReference>
<dbReference type="PANTHER" id="PTHR30605:SF0">
    <property type="entry name" value="ANHYDRO-N-ACETYLMURAMIC ACID KINASE"/>
    <property type="match status" value="1"/>
</dbReference>
<dbReference type="EMBL" id="CP096829">
    <property type="protein sequence ID" value="UPZ13492.1"/>
    <property type="molecule type" value="Genomic_DNA"/>
</dbReference>
<dbReference type="RefSeq" id="WP_248725870.1">
    <property type="nucleotide sequence ID" value="NZ_CP096829.1"/>
</dbReference>
<evidence type="ECO:0000313" key="2">
    <source>
        <dbReference type="EMBL" id="UPZ13492.1"/>
    </source>
</evidence>
<comment type="pathway">
    <text evidence="1">Amino-sugar metabolism; 1,6-anhydro-N-acetylmuramate degradation.</text>
</comment>
<dbReference type="InterPro" id="IPR005338">
    <property type="entry name" value="Anhydro_N_Ac-Mur_kinase"/>
</dbReference>
<dbReference type="Pfam" id="PF03702">
    <property type="entry name" value="AnmK"/>
    <property type="match status" value="1"/>
</dbReference>
<name>A0ABY4LKX5_9FLAO</name>
<dbReference type="HAMAP" id="MF_01270">
    <property type="entry name" value="AnhMurNAc_kinase"/>
    <property type="match status" value="1"/>
</dbReference>
<comment type="similarity">
    <text evidence="1">Belongs to the anhydro-N-acetylmuramic acid kinase family.</text>
</comment>
<dbReference type="SUPFAM" id="SSF53067">
    <property type="entry name" value="Actin-like ATPase domain"/>
    <property type="match status" value="1"/>
</dbReference>
<keyword evidence="1" id="KW-0067">ATP-binding</keyword>
<evidence type="ECO:0000256" key="1">
    <source>
        <dbReference type="HAMAP-Rule" id="MF_01270"/>
    </source>
</evidence>
<evidence type="ECO:0000313" key="3">
    <source>
        <dbReference type="Proteomes" id="UP000829998"/>
    </source>
</evidence>
<proteinExistence type="inferred from homology"/>
<dbReference type="InterPro" id="IPR043129">
    <property type="entry name" value="ATPase_NBD"/>
</dbReference>